<feature type="region of interest" description="Disordered" evidence="1">
    <location>
        <begin position="78"/>
        <end position="98"/>
    </location>
</feature>
<feature type="transmembrane region" description="Helical" evidence="2">
    <location>
        <begin position="34"/>
        <end position="56"/>
    </location>
</feature>
<gene>
    <name evidence="3" type="ORF">SAMN05421771_4348</name>
</gene>
<dbReference type="EMBL" id="FOZL01000003">
    <property type="protein sequence ID" value="SFS21995.1"/>
    <property type="molecule type" value="Genomic_DNA"/>
</dbReference>
<keyword evidence="4" id="KW-1185">Reference proteome</keyword>
<evidence type="ECO:0000256" key="1">
    <source>
        <dbReference type="SAM" id="MobiDB-lite"/>
    </source>
</evidence>
<feature type="compositionally biased region" description="Low complexity" evidence="1">
    <location>
        <begin position="78"/>
        <end position="87"/>
    </location>
</feature>
<evidence type="ECO:0000313" key="3">
    <source>
        <dbReference type="EMBL" id="SFS21995.1"/>
    </source>
</evidence>
<keyword evidence="2" id="KW-0812">Transmembrane</keyword>
<evidence type="ECO:0000313" key="4">
    <source>
        <dbReference type="Proteomes" id="UP000199024"/>
    </source>
</evidence>
<protein>
    <submittedName>
        <fullName evidence="3">Uncharacterized protein</fullName>
    </submittedName>
</protein>
<name>A0A1I6N1Z6_9BACT</name>
<reference evidence="3 4" key="1">
    <citation type="submission" date="2016-10" db="EMBL/GenBank/DDBJ databases">
        <authorList>
            <person name="de Groot N.N."/>
        </authorList>
    </citation>
    <scope>NUCLEOTIDE SEQUENCE [LARGE SCALE GENOMIC DNA]</scope>
    <source>
        <strain evidence="3 4">DSM 21001</strain>
    </source>
</reference>
<evidence type="ECO:0000256" key="2">
    <source>
        <dbReference type="SAM" id="Phobius"/>
    </source>
</evidence>
<accession>A0A1I6N1Z6</accession>
<keyword evidence="2" id="KW-1133">Transmembrane helix</keyword>
<sequence length="98" mass="10756">EKAVEGPIRSIEVAAYHAREAVGHLKEEARFQTWTVFALILALGFALGAFGTYFFFTRQVSALNSRFDHFEQILAAPAPAPADTHAPTPQPGKKHGQH</sequence>
<dbReference type="Proteomes" id="UP000199024">
    <property type="component" value="Unassembled WGS sequence"/>
</dbReference>
<dbReference type="RefSeq" id="WP_089844080.1">
    <property type="nucleotide sequence ID" value="NZ_FOZL01000003.1"/>
</dbReference>
<proteinExistence type="predicted"/>
<feature type="non-terminal residue" evidence="3">
    <location>
        <position position="1"/>
    </location>
</feature>
<keyword evidence="2" id="KW-0472">Membrane</keyword>
<dbReference type="AlphaFoldDB" id="A0A1I6N1Z6"/>
<organism evidence="3 4">
    <name type="scientific">Granulicella pectinivorans</name>
    <dbReference type="NCBI Taxonomy" id="474950"/>
    <lineage>
        <taxon>Bacteria</taxon>
        <taxon>Pseudomonadati</taxon>
        <taxon>Acidobacteriota</taxon>
        <taxon>Terriglobia</taxon>
        <taxon>Terriglobales</taxon>
        <taxon>Acidobacteriaceae</taxon>
        <taxon>Granulicella</taxon>
    </lineage>
</organism>